<evidence type="ECO:0000256" key="4">
    <source>
        <dbReference type="SAM" id="Coils"/>
    </source>
</evidence>
<evidence type="ECO:0000256" key="3">
    <source>
        <dbReference type="PROSITE-ProRule" id="PRU00284"/>
    </source>
</evidence>
<dbReference type="Proteomes" id="UP001055108">
    <property type="component" value="Unassembled WGS sequence"/>
</dbReference>
<comment type="similarity">
    <text evidence="2">Belongs to the methyl-accepting chemotaxis (MCP) protein family.</text>
</comment>
<evidence type="ECO:0000313" key="8">
    <source>
        <dbReference type="Proteomes" id="UP001055108"/>
    </source>
</evidence>
<name>A0AA37HP35_9HYPH</name>
<evidence type="ECO:0000256" key="1">
    <source>
        <dbReference type="ARBA" id="ARBA00023224"/>
    </source>
</evidence>
<dbReference type="Pfam" id="PF00015">
    <property type="entry name" value="MCPsignal"/>
    <property type="match status" value="1"/>
</dbReference>
<dbReference type="CDD" id="cd00130">
    <property type="entry name" value="PAS"/>
    <property type="match status" value="1"/>
</dbReference>
<dbReference type="InterPro" id="IPR035965">
    <property type="entry name" value="PAS-like_dom_sf"/>
</dbReference>
<keyword evidence="8" id="KW-1185">Reference proteome</keyword>
<dbReference type="InterPro" id="IPR004090">
    <property type="entry name" value="Chemotax_Me-accpt_rcpt"/>
</dbReference>
<dbReference type="SUPFAM" id="SSF55785">
    <property type="entry name" value="PYP-like sensor domain (PAS domain)"/>
    <property type="match status" value="1"/>
</dbReference>
<dbReference type="GO" id="GO:0006935">
    <property type="term" value="P:chemotaxis"/>
    <property type="evidence" value="ECO:0007669"/>
    <property type="project" value="InterPro"/>
</dbReference>
<proteinExistence type="inferred from homology"/>
<evidence type="ECO:0000259" key="6">
    <source>
        <dbReference type="PROSITE" id="PS50113"/>
    </source>
</evidence>
<dbReference type="PANTHER" id="PTHR32089">
    <property type="entry name" value="METHYL-ACCEPTING CHEMOTAXIS PROTEIN MCPB"/>
    <property type="match status" value="1"/>
</dbReference>
<keyword evidence="4" id="KW-0175">Coiled coil</keyword>
<dbReference type="PROSITE" id="PS50113">
    <property type="entry name" value="PAC"/>
    <property type="match status" value="1"/>
</dbReference>
<reference evidence="7" key="2">
    <citation type="submission" date="2021-08" db="EMBL/GenBank/DDBJ databases">
        <authorList>
            <person name="Tani A."/>
            <person name="Ola A."/>
            <person name="Ogura Y."/>
            <person name="Katsura K."/>
            <person name="Hayashi T."/>
        </authorList>
    </citation>
    <scope>NUCLEOTIDE SEQUENCE</scope>
    <source>
        <strain evidence="7">NBRC 103626</strain>
    </source>
</reference>
<dbReference type="GO" id="GO:0016020">
    <property type="term" value="C:membrane"/>
    <property type="evidence" value="ECO:0007669"/>
    <property type="project" value="InterPro"/>
</dbReference>
<dbReference type="Pfam" id="PF08447">
    <property type="entry name" value="PAS_3"/>
    <property type="match status" value="1"/>
</dbReference>
<dbReference type="InterPro" id="IPR000700">
    <property type="entry name" value="PAS-assoc_C"/>
</dbReference>
<dbReference type="NCBIfam" id="TIGR00229">
    <property type="entry name" value="sensory_box"/>
    <property type="match status" value="1"/>
</dbReference>
<dbReference type="SMART" id="SM00086">
    <property type="entry name" value="PAC"/>
    <property type="match status" value="1"/>
</dbReference>
<dbReference type="InterPro" id="IPR001610">
    <property type="entry name" value="PAC"/>
</dbReference>
<dbReference type="PRINTS" id="PR00260">
    <property type="entry name" value="CHEMTRNSDUCR"/>
</dbReference>
<dbReference type="PROSITE" id="PS50111">
    <property type="entry name" value="CHEMOTAXIS_TRANSDUC_2"/>
    <property type="match status" value="1"/>
</dbReference>
<comment type="caution">
    <text evidence="7">The sequence shown here is derived from an EMBL/GenBank/DDBJ whole genome shotgun (WGS) entry which is preliminary data.</text>
</comment>
<feature type="coiled-coil region" evidence="4">
    <location>
        <begin position="248"/>
        <end position="275"/>
    </location>
</feature>
<dbReference type="AlphaFoldDB" id="A0AA37HP35"/>
<accession>A0AA37HP35</accession>
<sequence>MLIRKKFSEDKAILDALDRSLAIIEFSLSGTVLRANYNFLNVVGYNLNEVEGQSHRLFIDAATVTEAEYAMFWESLRAGDYVSGEFMRVAKGGRKVWLEASYNPIRGADGQPYKVVKFAYDITSRKNENIRQSMMIDEVPVGVMTADPNDDFKISFINKTSLRTLETIEEHLPIKASELIGKSFDIFHKNPGHQRRMLADASRLPHRAKIKVGPETLDLKVSAIRDAEGRYVGPMLTWSVVTAQVAMVAEVTRVVDALRQAIEEMRSSAQGLNTSADQSSGLAASAAAGSEQMASSIQEISSQVGRVSERANQIADQANATVGTVRILAENAVKIDAVVGMIKLIADQTNLLALNATIEAARAGAAGRGFAVVAAEVKELAGQTARATEEITRQVQAIQGTTQKAVSAIDTITAAVDELSRLTLTMARAVEEQAASSQAMASNIHGVSSAAGATGQLAESVRQISERLADYPAGLTQSVETFLKAS</sequence>
<evidence type="ECO:0000259" key="5">
    <source>
        <dbReference type="PROSITE" id="PS50111"/>
    </source>
</evidence>
<keyword evidence="1 3" id="KW-0807">Transducer</keyword>
<dbReference type="PANTHER" id="PTHR32089:SF112">
    <property type="entry name" value="LYSOZYME-LIKE PROTEIN-RELATED"/>
    <property type="match status" value="1"/>
</dbReference>
<dbReference type="InterPro" id="IPR013655">
    <property type="entry name" value="PAS_fold_3"/>
</dbReference>
<dbReference type="Gene3D" id="1.10.287.950">
    <property type="entry name" value="Methyl-accepting chemotaxis protein"/>
    <property type="match status" value="1"/>
</dbReference>
<dbReference type="EMBL" id="BPQM01000051">
    <property type="protein sequence ID" value="GJD79040.1"/>
    <property type="molecule type" value="Genomic_DNA"/>
</dbReference>
<evidence type="ECO:0000256" key="2">
    <source>
        <dbReference type="ARBA" id="ARBA00029447"/>
    </source>
</evidence>
<dbReference type="InterPro" id="IPR000014">
    <property type="entry name" value="PAS"/>
</dbReference>
<protein>
    <submittedName>
        <fullName evidence="7">Biofilm dispersion protein BdlA</fullName>
    </submittedName>
</protein>
<dbReference type="SUPFAM" id="SSF58104">
    <property type="entry name" value="Methyl-accepting chemotaxis protein (MCP) signaling domain"/>
    <property type="match status" value="1"/>
</dbReference>
<dbReference type="GO" id="GO:0004888">
    <property type="term" value="F:transmembrane signaling receptor activity"/>
    <property type="evidence" value="ECO:0007669"/>
    <property type="project" value="InterPro"/>
</dbReference>
<reference evidence="7" key="1">
    <citation type="journal article" date="2016" name="Front. Microbiol.">
        <title>Genome Sequence of the Piezophilic, Mesophilic Sulfate-Reducing Bacterium Desulfovibrio indicus J2T.</title>
        <authorList>
            <person name="Cao J."/>
            <person name="Maignien L."/>
            <person name="Shao Z."/>
            <person name="Alain K."/>
            <person name="Jebbar M."/>
        </authorList>
    </citation>
    <scope>NUCLEOTIDE SEQUENCE</scope>
    <source>
        <strain evidence="7">NBRC 103626</strain>
    </source>
</reference>
<evidence type="ECO:0000313" key="7">
    <source>
        <dbReference type="EMBL" id="GJD79040.1"/>
    </source>
</evidence>
<dbReference type="Gene3D" id="3.30.450.20">
    <property type="entry name" value="PAS domain"/>
    <property type="match status" value="2"/>
</dbReference>
<feature type="domain" description="Methyl-accepting transducer" evidence="5">
    <location>
        <begin position="247"/>
        <end position="469"/>
    </location>
</feature>
<dbReference type="RefSeq" id="WP_238302890.1">
    <property type="nucleotide sequence ID" value="NZ_BPQM01000051.1"/>
</dbReference>
<gene>
    <name evidence="7" type="primary">bdlA_3</name>
    <name evidence="7" type="ORF">NBEOAGPD_2260</name>
</gene>
<dbReference type="InterPro" id="IPR004089">
    <property type="entry name" value="MCPsignal_dom"/>
</dbReference>
<dbReference type="SMART" id="SM00283">
    <property type="entry name" value="MA"/>
    <property type="match status" value="1"/>
</dbReference>
<dbReference type="GO" id="GO:0007165">
    <property type="term" value="P:signal transduction"/>
    <property type="evidence" value="ECO:0007669"/>
    <property type="project" value="UniProtKB-KW"/>
</dbReference>
<feature type="domain" description="PAC" evidence="6">
    <location>
        <begin position="82"/>
        <end position="134"/>
    </location>
</feature>
<organism evidence="7 8">
    <name type="scientific">Methylobacterium gregans</name>
    <dbReference type="NCBI Taxonomy" id="374424"/>
    <lineage>
        <taxon>Bacteria</taxon>
        <taxon>Pseudomonadati</taxon>
        <taxon>Pseudomonadota</taxon>
        <taxon>Alphaproteobacteria</taxon>
        <taxon>Hyphomicrobiales</taxon>
        <taxon>Methylobacteriaceae</taxon>
        <taxon>Methylobacterium</taxon>
    </lineage>
</organism>